<keyword evidence="2" id="KW-1185">Reference proteome</keyword>
<evidence type="ECO:0000313" key="2">
    <source>
        <dbReference type="Proteomes" id="UP000534286"/>
    </source>
</evidence>
<dbReference type="AlphaFoldDB" id="A0A7W7RW48"/>
<reference evidence="1 2" key="1">
    <citation type="submission" date="2020-08" db="EMBL/GenBank/DDBJ databases">
        <title>Sequencing the genomes of 1000 actinobacteria strains.</title>
        <authorList>
            <person name="Klenk H.-P."/>
        </authorList>
    </citation>
    <scope>NUCLEOTIDE SEQUENCE [LARGE SCALE GENOMIC DNA]</scope>
    <source>
        <strain evidence="1 2">DSM 43023</strain>
    </source>
</reference>
<accession>A0A7W7RW48</accession>
<gene>
    <name evidence="1" type="ORF">FHR32_003580</name>
</gene>
<name>A0A7W7RW48_9ACTN</name>
<evidence type="ECO:0000313" key="1">
    <source>
        <dbReference type="EMBL" id="MBB4939275.1"/>
    </source>
</evidence>
<organism evidence="1 2">
    <name type="scientific">Streptosporangium album</name>
    <dbReference type="NCBI Taxonomy" id="47479"/>
    <lineage>
        <taxon>Bacteria</taxon>
        <taxon>Bacillati</taxon>
        <taxon>Actinomycetota</taxon>
        <taxon>Actinomycetes</taxon>
        <taxon>Streptosporangiales</taxon>
        <taxon>Streptosporangiaceae</taxon>
        <taxon>Streptosporangium</taxon>
    </lineage>
</organism>
<sequence length="144" mass="16330">MLARSSEGESYGVDVSARDRRLARGTSWPLTRSDLGEVLGEDFPHVQELEFLGETPQDWVLTVRWRPGRAGGIHPDVYGIALSVHPVRSADRAEIREALRKAVLPELRGWIAHAVTATETWKAVSHWCGWQWMENRVFEPKETS</sequence>
<dbReference type="Proteomes" id="UP000534286">
    <property type="component" value="Unassembled WGS sequence"/>
</dbReference>
<proteinExistence type="predicted"/>
<comment type="caution">
    <text evidence="1">The sequence shown here is derived from an EMBL/GenBank/DDBJ whole genome shotgun (WGS) entry which is preliminary data.</text>
</comment>
<dbReference type="EMBL" id="JACHJU010000001">
    <property type="protein sequence ID" value="MBB4939275.1"/>
    <property type="molecule type" value="Genomic_DNA"/>
</dbReference>
<protein>
    <submittedName>
        <fullName evidence="1">Uncharacterized protein</fullName>
    </submittedName>
</protein>